<dbReference type="Pfam" id="PF07729">
    <property type="entry name" value="FCD"/>
    <property type="match status" value="1"/>
</dbReference>
<name>A0A109JX44_9HYPH</name>
<dbReference type="InterPro" id="IPR036390">
    <property type="entry name" value="WH_DNA-bd_sf"/>
</dbReference>
<keyword evidence="6" id="KW-1185">Reference proteome</keyword>
<sequence>MGHNVVQQTGPEQRKSGETLVEMVARRLRDAITSGALKPGDRLPTEGGLTQEYEVSRTVIREAIASLRADGLVEARHGVGVFVLTPPAGAYDGFKSADPNKISSLLEMLELRAAIEIEAAGLAAIRRSPAQEEAILEAYDEIERLKQDQKPTVEADRAFHLAIADSTSNPRFREFLQLVGKQIIPRGVLAEGDTERSSQEYLQQIQAEHLRIARAISDQDEAAAREAMRLHLKGSQQRYRNFIKRG</sequence>
<dbReference type="GO" id="GO:0003700">
    <property type="term" value="F:DNA-binding transcription factor activity"/>
    <property type="evidence" value="ECO:0007669"/>
    <property type="project" value="InterPro"/>
</dbReference>
<comment type="caution">
    <text evidence="5">The sequence shown here is derived from an EMBL/GenBank/DDBJ whole genome shotgun (WGS) entry which is preliminary data.</text>
</comment>
<dbReference type="RefSeq" id="WP_062369228.1">
    <property type="nucleotide sequence ID" value="NZ_LNCD01000036.1"/>
</dbReference>
<reference evidence="5 6" key="1">
    <citation type="submission" date="2015-11" db="EMBL/GenBank/DDBJ databases">
        <title>Draft Genome Sequence of the Strain BR 10423 (Rhizobium sp.) isolated from nodules of Mimosa pudica.</title>
        <authorList>
            <person name="Barauna A.C."/>
            <person name="Zilli J.E."/>
            <person name="Simoes-Araujo J.L."/>
            <person name="Reis V.M."/>
            <person name="James E.K."/>
            <person name="Reis F.B.Jr."/>
            <person name="Rouws L.F."/>
            <person name="Passos S.R."/>
            <person name="Gois S.R."/>
        </authorList>
    </citation>
    <scope>NUCLEOTIDE SEQUENCE [LARGE SCALE GENOMIC DNA]</scope>
    <source>
        <strain evidence="5 6">BR10423</strain>
    </source>
</reference>
<keyword evidence="1" id="KW-0805">Transcription regulation</keyword>
<dbReference type="InterPro" id="IPR008920">
    <property type="entry name" value="TF_FadR/GntR_C"/>
</dbReference>
<proteinExistence type="predicted"/>
<evidence type="ECO:0000256" key="1">
    <source>
        <dbReference type="ARBA" id="ARBA00023015"/>
    </source>
</evidence>
<dbReference type="PRINTS" id="PR00035">
    <property type="entry name" value="HTHGNTR"/>
</dbReference>
<dbReference type="SUPFAM" id="SSF46785">
    <property type="entry name" value="Winged helix' DNA-binding domain"/>
    <property type="match status" value="1"/>
</dbReference>
<gene>
    <name evidence="5" type="ORF">AS026_33580</name>
</gene>
<evidence type="ECO:0000313" key="5">
    <source>
        <dbReference type="EMBL" id="KWV56504.1"/>
    </source>
</evidence>
<evidence type="ECO:0000259" key="4">
    <source>
        <dbReference type="PROSITE" id="PS50949"/>
    </source>
</evidence>
<dbReference type="PANTHER" id="PTHR43537">
    <property type="entry name" value="TRANSCRIPTIONAL REGULATOR, GNTR FAMILY"/>
    <property type="match status" value="1"/>
</dbReference>
<dbReference type="Gene3D" id="1.10.10.10">
    <property type="entry name" value="Winged helix-like DNA-binding domain superfamily/Winged helix DNA-binding domain"/>
    <property type="match status" value="1"/>
</dbReference>
<dbReference type="Gene3D" id="1.20.120.530">
    <property type="entry name" value="GntR ligand-binding domain-like"/>
    <property type="match status" value="1"/>
</dbReference>
<dbReference type="InterPro" id="IPR000524">
    <property type="entry name" value="Tscrpt_reg_HTH_GntR"/>
</dbReference>
<protein>
    <submittedName>
        <fullName evidence="5">GntR family transcriptional regulator</fullName>
    </submittedName>
</protein>
<dbReference type="SMART" id="SM00345">
    <property type="entry name" value="HTH_GNTR"/>
    <property type="match status" value="1"/>
</dbReference>
<dbReference type="Proteomes" id="UP000068164">
    <property type="component" value="Unassembled WGS sequence"/>
</dbReference>
<dbReference type="SMART" id="SM00895">
    <property type="entry name" value="FCD"/>
    <property type="match status" value="1"/>
</dbReference>
<dbReference type="PANTHER" id="PTHR43537:SF5">
    <property type="entry name" value="UXU OPERON TRANSCRIPTIONAL REGULATOR"/>
    <property type="match status" value="1"/>
</dbReference>
<evidence type="ECO:0000313" key="6">
    <source>
        <dbReference type="Proteomes" id="UP000068164"/>
    </source>
</evidence>
<dbReference type="InterPro" id="IPR036388">
    <property type="entry name" value="WH-like_DNA-bd_sf"/>
</dbReference>
<evidence type="ECO:0000256" key="2">
    <source>
        <dbReference type="ARBA" id="ARBA00023125"/>
    </source>
</evidence>
<dbReference type="Pfam" id="PF00392">
    <property type="entry name" value="GntR"/>
    <property type="match status" value="1"/>
</dbReference>
<dbReference type="PROSITE" id="PS50949">
    <property type="entry name" value="HTH_GNTR"/>
    <property type="match status" value="1"/>
</dbReference>
<dbReference type="AlphaFoldDB" id="A0A109JX44"/>
<dbReference type="EMBL" id="LNCD01000036">
    <property type="protein sequence ID" value="KWV56504.1"/>
    <property type="molecule type" value="Genomic_DNA"/>
</dbReference>
<dbReference type="SUPFAM" id="SSF48008">
    <property type="entry name" value="GntR ligand-binding domain-like"/>
    <property type="match status" value="1"/>
</dbReference>
<accession>A0A109JX44</accession>
<keyword evidence="3" id="KW-0804">Transcription</keyword>
<dbReference type="InterPro" id="IPR011711">
    <property type="entry name" value="GntR_C"/>
</dbReference>
<dbReference type="CDD" id="cd07377">
    <property type="entry name" value="WHTH_GntR"/>
    <property type="match status" value="1"/>
</dbReference>
<dbReference type="GO" id="GO:0003677">
    <property type="term" value="F:DNA binding"/>
    <property type="evidence" value="ECO:0007669"/>
    <property type="project" value="UniProtKB-KW"/>
</dbReference>
<keyword evidence="2" id="KW-0238">DNA-binding</keyword>
<organism evidence="5 6">
    <name type="scientific">Rhizobium altiplani</name>
    <dbReference type="NCBI Taxonomy" id="1864509"/>
    <lineage>
        <taxon>Bacteria</taxon>
        <taxon>Pseudomonadati</taxon>
        <taxon>Pseudomonadota</taxon>
        <taxon>Alphaproteobacteria</taxon>
        <taxon>Hyphomicrobiales</taxon>
        <taxon>Rhizobiaceae</taxon>
        <taxon>Rhizobium/Agrobacterium group</taxon>
        <taxon>Rhizobium</taxon>
    </lineage>
</organism>
<feature type="domain" description="HTH gntR-type" evidence="4">
    <location>
        <begin position="18"/>
        <end position="86"/>
    </location>
</feature>
<evidence type="ECO:0000256" key="3">
    <source>
        <dbReference type="ARBA" id="ARBA00023163"/>
    </source>
</evidence>